<accession>A0A4R1N452</accession>
<dbReference type="GO" id="GO:0046872">
    <property type="term" value="F:metal ion binding"/>
    <property type="evidence" value="ECO:0007669"/>
    <property type="project" value="InterPro"/>
</dbReference>
<dbReference type="SUPFAM" id="SSF109854">
    <property type="entry name" value="DinB/YfiT-like putative metalloenzymes"/>
    <property type="match status" value="1"/>
</dbReference>
<dbReference type="NCBIfam" id="TIGR03084">
    <property type="entry name" value="TIGR03084 family metal-binding protein"/>
    <property type="match status" value="1"/>
</dbReference>
<sequence>MTQPPTLAQADDFLSESETLYAALSGLDDTALRQVTQYKRWTIEDVLVHLHFWNIAADLSATDETALQERVGAVMTSLKETGSMRSAENAAISERGSDLREAWITNARDMAARWREMDPKSRLSWVGPSMSARSSITARQMETWAHGFEVFDVLGRSRSETDRIKNIVVLGVNTFGWSHQVHSLPVPEKMPRLSLTAPSGEVWTFGEDTENTITGPAVDFAAVVTQTRAIADTNLTVEGTAAQIWMNNAQCFAGPPETPPAVGSRHKKGV</sequence>
<evidence type="ECO:0000259" key="1">
    <source>
        <dbReference type="Pfam" id="PF11716"/>
    </source>
</evidence>
<dbReference type="Gene3D" id="1.20.120.450">
    <property type="entry name" value="dinb family like domain"/>
    <property type="match status" value="1"/>
</dbReference>
<reference evidence="2 3" key="1">
    <citation type="submission" date="2019-03" db="EMBL/GenBank/DDBJ databases">
        <title>Genomic Encyclopedia of Archaeal and Bacterial Type Strains, Phase II (KMG-II): from individual species to whole genera.</title>
        <authorList>
            <person name="Goeker M."/>
        </authorList>
    </citation>
    <scope>NUCLEOTIDE SEQUENCE [LARGE SCALE GENOMIC DNA]</scope>
    <source>
        <strain evidence="2 3">DSM 26433</strain>
    </source>
</reference>
<dbReference type="RefSeq" id="WP_243694388.1">
    <property type="nucleotide sequence ID" value="NZ_SMGR01000002.1"/>
</dbReference>
<comment type="caution">
    <text evidence="2">The sequence shown here is derived from an EMBL/GenBank/DDBJ whole genome shotgun (WGS) entry which is preliminary data.</text>
</comment>
<evidence type="ECO:0000313" key="2">
    <source>
        <dbReference type="EMBL" id="TCL01508.1"/>
    </source>
</evidence>
<dbReference type="Pfam" id="PF11716">
    <property type="entry name" value="MDMPI_N"/>
    <property type="match status" value="1"/>
</dbReference>
<dbReference type="InterPro" id="IPR024344">
    <property type="entry name" value="MDMPI_metal-binding"/>
</dbReference>
<proteinExistence type="predicted"/>
<gene>
    <name evidence="2" type="ORF">BXY66_2823</name>
</gene>
<dbReference type="NCBIfam" id="TIGR03083">
    <property type="entry name" value="maleylpyruvate isomerase family mycothiol-dependent enzyme"/>
    <property type="match status" value="1"/>
</dbReference>
<keyword evidence="3" id="KW-1185">Reference proteome</keyword>
<dbReference type="AlphaFoldDB" id="A0A4R1N452"/>
<evidence type="ECO:0000313" key="3">
    <source>
        <dbReference type="Proteomes" id="UP000295673"/>
    </source>
</evidence>
<name>A0A4R1N452_9RHOB</name>
<dbReference type="InterPro" id="IPR017518">
    <property type="entry name" value="CHP03084"/>
</dbReference>
<dbReference type="Proteomes" id="UP000295673">
    <property type="component" value="Unassembled WGS sequence"/>
</dbReference>
<protein>
    <submittedName>
        <fullName evidence="2">Uncharacterized protein (TIGR03084 family)</fullName>
    </submittedName>
</protein>
<dbReference type="InterPro" id="IPR034660">
    <property type="entry name" value="DinB/YfiT-like"/>
</dbReference>
<dbReference type="InterPro" id="IPR017517">
    <property type="entry name" value="Maleyloyr_isom"/>
</dbReference>
<organism evidence="2 3">
    <name type="scientific">Shimia isoporae</name>
    <dbReference type="NCBI Taxonomy" id="647720"/>
    <lineage>
        <taxon>Bacteria</taxon>
        <taxon>Pseudomonadati</taxon>
        <taxon>Pseudomonadota</taxon>
        <taxon>Alphaproteobacteria</taxon>
        <taxon>Rhodobacterales</taxon>
        <taxon>Roseobacteraceae</taxon>
    </lineage>
</organism>
<dbReference type="EMBL" id="SMGR01000002">
    <property type="protein sequence ID" value="TCL01508.1"/>
    <property type="molecule type" value="Genomic_DNA"/>
</dbReference>
<feature type="domain" description="Mycothiol-dependent maleylpyruvate isomerase metal-binding" evidence="1">
    <location>
        <begin position="16"/>
        <end position="149"/>
    </location>
</feature>